<dbReference type="GO" id="GO:0016020">
    <property type="term" value="C:membrane"/>
    <property type="evidence" value="ECO:0007669"/>
    <property type="project" value="UniProtKB-SubCell"/>
</dbReference>
<dbReference type="Pfam" id="PF02485">
    <property type="entry name" value="Branch"/>
    <property type="match status" value="1"/>
</dbReference>
<organism evidence="7 8">
    <name type="scientific">Dovyalis caffra</name>
    <dbReference type="NCBI Taxonomy" id="77055"/>
    <lineage>
        <taxon>Eukaryota</taxon>
        <taxon>Viridiplantae</taxon>
        <taxon>Streptophyta</taxon>
        <taxon>Embryophyta</taxon>
        <taxon>Tracheophyta</taxon>
        <taxon>Spermatophyta</taxon>
        <taxon>Magnoliopsida</taxon>
        <taxon>eudicotyledons</taxon>
        <taxon>Gunneridae</taxon>
        <taxon>Pentapetalae</taxon>
        <taxon>rosids</taxon>
        <taxon>fabids</taxon>
        <taxon>Malpighiales</taxon>
        <taxon>Salicaceae</taxon>
        <taxon>Flacourtieae</taxon>
        <taxon>Dovyalis</taxon>
    </lineage>
</organism>
<dbReference type="InterPro" id="IPR003406">
    <property type="entry name" value="Glyco_trans_14"/>
</dbReference>
<evidence type="ECO:0000256" key="1">
    <source>
        <dbReference type="ARBA" id="ARBA00004606"/>
    </source>
</evidence>
<dbReference type="Proteomes" id="UP001314170">
    <property type="component" value="Unassembled WGS sequence"/>
</dbReference>
<evidence type="ECO:0000256" key="2">
    <source>
        <dbReference type="ARBA" id="ARBA00022676"/>
    </source>
</evidence>
<dbReference type="GO" id="GO:0016757">
    <property type="term" value="F:glycosyltransferase activity"/>
    <property type="evidence" value="ECO:0007669"/>
    <property type="project" value="UniProtKB-KW"/>
</dbReference>
<feature type="transmembrane region" description="Helical" evidence="6">
    <location>
        <begin position="26"/>
        <end position="49"/>
    </location>
</feature>
<evidence type="ECO:0000256" key="5">
    <source>
        <dbReference type="ARBA" id="ARBA00023180"/>
    </source>
</evidence>
<dbReference type="PANTHER" id="PTHR31042">
    <property type="entry name" value="CORE-2/I-BRANCHING BETA-1,6-N-ACETYLGLUCOSAMINYLTRANSFERASE FAMILY PROTEIN-RELATED"/>
    <property type="match status" value="1"/>
</dbReference>
<comment type="subcellular location">
    <subcellularLocation>
        <location evidence="1">Membrane</location>
        <topology evidence="1">Single-pass type II membrane protein</topology>
    </subcellularLocation>
</comment>
<dbReference type="EMBL" id="CAWUPB010000851">
    <property type="protein sequence ID" value="CAK7326620.1"/>
    <property type="molecule type" value="Genomic_DNA"/>
</dbReference>
<dbReference type="PANTHER" id="PTHR31042:SF91">
    <property type="entry name" value="CORE-2_I-BRANCHING BETA-1,6-N-ACETYLGLUCOSAMINYLTRANSFERASE FAMILY PROTEIN"/>
    <property type="match status" value="1"/>
</dbReference>
<keyword evidence="8" id="KW-1185">Reference proteome</keyword>
<proteinExistence type="predicted"/>
<accession>A0AAV1R265</accession>
<keyword evidence="3" id="KW-0808">Transferase</keyword>
<protein>
    <recommendedName>
        <fullName evidence="9">Core-2/I-branching beta-1,6-N-acetylglucosaminyltransferase family protein</fullName>
    </recommendedName>
</protein>
<keyword evidence="6" id="KW-0812">Transmembrane</keyword>
<reference evidence="7 8" key="1">
    <citation type="submission" date="2024-01" db="EMBL/GenBank/DDBJ databases">
        <authorList>
            <person name="Waweru B."/>
        </authorList>
    </citation>
    <scope>NUCLEOTIDE SEQUENCE [LARGE SCALE GENOMIC DNA]</scope>
</reference>
<evidence type="ECO:0000256" key="6">
    <source>
        <dbReference type="SAM" id="Phobius"/>
    </source>
</evidence>
<keyword evidence="5" id="KW-0325">Glycoprotein</keyword>
<dbReference type="AlphaFoldDB" id="A0AAV1R265"/>
<gene>
    <name evidence="7" type="ORF">DCAF_LOCUS4323</name>
</gene>
<evidence type="ECO:0008006" key="9">
    <source>
        <dbReference type="Google" id="ProtNLM"/>
    </source>
</evidence>
<evidence type="ECO:0000313" key="8">
    <source>
        <dbReference type="Proteomes" id="UP001314170"/>
    </source>
</evidence>
<keyword evidence="6" id="KW-1133">Transmembrane helix</keyword>
<comment type="caution">
    <text evidence="7">The sequence shown here is derived from an EMBL/GenBank/DDBJ whole genome shotgun (WGS) entry which is preliminary data.</text>
</comment>
<keyword evidence="4 6" id="KW-0472">Membrane</keyword>
<evidence type="ECO:0000313" key="7">
    <source>
        <dbReference type="EMBL" id="CAK7326620.1"/>
    </source>
</evidence>
<keyword evidence="2" id="KW-0328">Glycosyltransferase</keyword>
<evidence type="ECO:0000256" key="3">
    <source>
        <dbReference type="ARBA" id="ARBA00022679"/>
    </source>
</evidence>
<sequence length="412" mass="48009">MKQCKITVFVKDLSIRLRKEVRAGSLHVTTTVVICLSMVSFVVILTVFINNNVKKYLVSEDHSYFPQLAAFTPLSSWSPYPYFPCNSSLSPPSLQQLQFPITSLRDWLAPKELRHSMNDKELLWRASMVPHIDEYPYNHTPKVAFMFLTRGRLPLAPLWEMFFKGHEGLYSIYLHKSLEITDEAPESSAFYKRWIPSKPAEWGRATMIDAERRLLANALLDFSNERFVLLSETCIPVFNFSTIYNYLMNSNQSFLGSFDDPRHMGRGRYNKRMWPTVTLSDWRKGSQWFEVLRKLAIEMVSDVKYYPVFRDHCRPPCYMDEHYFPTLVTKIFPELNSNRSITWVDWSRGGSHPTRFVRKDVSEAFLNQIRNGFNCTYNGSITTVCFLFARKFHPSTLDPLLRIAPGLLGFHS</sequence>
<dbReference type="InterPro" id="IPR044174">
    <property type="entry name" value="BC10-like"/>
</dbReference>
<evidence type="ECO:0000256" key="4">
    <source>
        <dbReference type="ARBA" id="ARBA00023136"/>
    </source>
</evidence>
<name>A0AAV1R265_9ROSI</name>